<proteinExistence type="inferred from homology"/>
<dbReference type="SUPFAM" id="SSF54814">
    <property type="entry name" value="Prokaryotic type KH domain (KH-domain type II)"/>
    <property type="match status" value="1"/>
</dbReference>
<reference evidence="12" key="1">
    <citation type="submission" date="2016-10" db="EMBL/GenBank/DDBJ databases">
        <authorList>
            <person name="Varghese N."/>
            <person name="Submissions S."/>
        </authorList>
    </citation>
    <scope>NUCLEOTIDE SEQUENCE [LARGE SCALE GENOMIC DNA]</scope>
    <source>
        <strain evidence="12">DSM 16995</strain>
    </source>
</reference>
<dbReference type="GO" id="GO:0070181">
    <property type="term" value="F:small ribosomal subunit rRNA binding"/>
    <property type="evidence" value="ECO:0007669"/>
    <property type="project" value="UniProtKB-UniRule"/>
</dbReference>
<feature type="region of interest" description="G3" evidence="7">
    <location>
        <begin position="60"/>
        <end position="63"/>
    </location>
</feature>
<organism evidence="11 12">
    <name type="scientific">Maridesulfovibrio ferrireducens</name>
    <dbReference type="NCBI Taxonomy" id="246191"/>
    <lineage>
        <taxon>Bacteria</taxon>
        <taxon>Pseudomonadati</taxon>
        <taxon>Thermodesulfobacteriota</taxon>
        <taxon>Desulfovibrionia</taxon>
        <taxon>Desulfovibrionales</taxon>
        <taxon>Desulfovibrionaceae</taxon>
        <taxon>Maridesulfovibrio</taxon>
    </lineage>
</organism>
<feature type="binding site" evidence="6">
    <location>
        <begin position="60"/>
        <end position="64"/>
    </location>
    <ligand>
        <name>GTP</name>
        <dbReference type="ChEBI" id="CHEBI:37565"/>
    </ligand>
</feature>
<accession>A0A1G9C5J8</accession>
<feature type="binding site" evidence="6">
    <location>
        <begin position="13"/>
        <end position="20"/>
    </location>
    <ligand>
        <name>GTP</name>
        <dbReference type="ChEBI" id="CHEBI:37565"/>
    </ligand>
</feature>
<evidence type="ECO:0000256" key="1">
    <source>
        <dbReference type="ARBA" id="ARBA00007921"/>
    </source>
</evidence>
<comment type="similarity">
    <text evidence="1 6 7 8">Belongs to the TRAFAC class TrmE-Era-EngA-EngB-Septin-like GTPase superfamily. Era GTPase family.</text>
</comment>
<gene>
    <name evidence="6" type="primary">era</name>
    <name evidence="11" type="ORF">SAMN05660337_0543</name>
</gene>
<feature type="region of interest" description="G5" evidence="7">
    <location>
        <begin position="158"/>
        <end position="160"/>
    </location>
</feature>
<dbReference type="CDD" id="cd22534">
    <property type="entry name" value="KH-II_Era"/>
    <property type="match status" value="1"/>
</dbReference>
<dbReference type="PROSITE" id="PS50823">
    <property type="entry name" value="KH_TYPE_2"/>
    <property type="match status" value="1"/>
</dbReference>
<dbReference type="InterPro" id="IPR006073">
    <property type="entry name" value="GTP-bd"/>
</dbReference>
<keyword evidence="6" id="KW-0472">Membrane</keyword>
<evidence type="ECO:0000256" key="6">
    <source>
        <dbReference type="HAMAP-Rule" id="MF_00367"/>
    </source>
</evidence>
<evidence type="ECO:0000256" key="5">
    <source>
        <dbReference type="ARBA" id="ARBA00023134"/>
    </source>
</evidence>
<dbReference type="Pfam" id="PF07650">
    <property type="entry name" value="KH_2"/>
    <property type="match status" value="1"/>
</dbReference>
<sequence length="304" mass="33909">MSEFKFGFVALLGPPNSGKSTLMNHYLGQKVAIVSPKPQTTRNRISGILSDDESQIVFLDTPGIHRMRGKMNRFLLETAWDALSSSDIIVVLFDAAFFASKPHLMEQELAPLVKPVNGSGRPVYVAVNKIDKVKDKAMLLPVMEKAQAMWPDAEFFPISARKGDGADVLLDKIKAALPEGAPMFPDDQISTVPMRFMAAEVIREKLFMSLQQELPYSTAVEIEFWNEDPEKNLVNIGAIIYTTKSNHKGMIIGKGGQNLKKIGIKARTEIEEMLEQKVMLELWVKVREGWTEDVGFLRSIGLGE</sequence>
<evidence type="ECO:0000256" key="3">
    <source>
        <dbReference type="ARBA" id="ARBA00022741"/>
    </source>
</evidence>
<keyword evidence="4 6" id="KW-0694">RNA-binding</keyword>
<dbReference type="CDD" id="cd04163">
    <property type="entry name" value="Era"/>
    <property type="match status" value="1"/>
</dbReference>
<dbReference type="Gene3D" id="3.40.50.300">
    <property type="entry name" value="P-loop containing nucleotide triphosphate hydrolases"/>
    <property type="match status" value="1"/>
</dbReference>
<name>A0A1G9C5J8_9BACT</name>
<feature type="domain" description="KH type-2" evidence="9">
    <location>
        <begin position="210"/>
        <end position="288"/>
    </location>
</feature>
<keyword evidence="3 6" id="KW-0547">Nucleotide-binding</keyword>
<evidence type="ECO:0000259" key="10">
    <source>
        <dbReference type="PROSITE" id="PS51713"/>
    </source>
</evidence>
<dbReference type="GO" id="GO:0043024">
    <property type="term" value="F:ribosomal small subunit binding"/>
    <property type="evidence" value="ECO:0007669"/>
    <property type="project" value="TreeGrafter"/>
</dbReference>
<evidence type="ECO:0000256" key="4">
    <source>
        <dbReference type="ARBA" id="ARBA00022884"/>
    </source>
</evidence>
<evidence type="ECO:0000256" key="7">
    <source>
        <dbReference type="PROSITE-ProRule" id="PRU01050"/>
    </source>
</evidence>
<dbReference type="GO" id="GO:0005886">
    <property type="term" value="C:plasma membrane"/>
    <property type="evidence" value="ECO:0007669"/>
    <property type="project" value="UniProtKB-SubCell"/>
</dbReference>
<dbReference type="InterPro" id="IPR027417">
    <property type="entry name" value="P-loop_NTPase"/>
</dbReference>
<comment type="subunit">
    <text evidence="6">Monomer.</text>
</comment>
<keyword evidence="5 6" id="KW-0342">GTP-binding</keyword>
<dbReference type="Gene3D" id="3.30.300.20">
    <property type="match status" value="1"/>
</dbReference>
<dbReference type="InterPro" id="IPR015946">
    <property type="entry name" value="KH_dom-like_a/b"/>
</dbReference>
<dbReference type="InterPro" id="IPR005225">
    <property type="entry name" value="Small_GTP-bd"/>
</dbReference>
<dbReference type="Proteomes" id="UP000199053">
    <property type="component" value="Unassembled WGS sequence"/>
</dbReference>
<evidence type="ECO:0000313" key="12">
    <source>
        <dbReference type="Proteomes" id="UP000199053"/>
    </source>
</evidence>
<dbReference type="NCBIfam" id="NF000908">
    <property type="entry name" value="PRK00089.1"/>
    <property type="match status" value="1"/>
</dbReference>
<evidence type="ECO:0000259" key="9">
    <source>
        <dbReference type="PROSITE" id="PS50823"/>
    </source>
</evidence>
<dbReference type="Pfam" id="PF01926">
    <property type="entry name" value="MMR_HSR1"/>
    <property type="match status" value="1"/>
</dbReference>
<evidence type="ECO:0000256" key="2">
    <source>
        <dbReference type="ARBA" id="ARBA00020484"/>
    </source>
</evidence>
<dbReference type="EMBL" id="FNGA01000001">
    <property type="protein sequence ID" value="SDK46684.1"/>
    <property type="molecule type" value="Genomic_DNA"/>
</dbReference>
<keyword evidence="6" id="KW-0690">Ribosome biogenesis</keyword>
<feature type="binding site" evidence="6">
    <location>
        <begin position="128"/>
        <end position="131"/>
    </location>
    <ligand>
        <name>GTP</name>
        <dbReference type="ChEBI" id="CHEBI:37565"/>
    </ligand>
</feature>
<dbReference type="PROSITE" id="PS51713">
    <property type="entry name" value="G_ERA"/>
    <property type="match status" value="1"/>
</dbReference>
<comment type="function">
    <text evidence="6">An essential GTPase that binds both GDP and GTP, with rapid nucleotide exchange. Plays a role in 16S rRNA processing and 30S ribosomal subunit biogenesis and possibly also in cell cycle regulation and energy metabolism.</text>
</comment>
<dbReference type="InterPro" id="IPR005662">
    <property type="entry name" value="GTPase_Era-like"/>
</dbReference>
<evidence type="ECO:0000256" key="8">
    <source>
        <dbReference type="RuleBase" id="RU003761"/>
    </source>
</evidence>
<dbReference type="PANTHER" id="PTHR42698">
    <property type="entry name" value="GTPASE ERA"/>
    <property type="match status" value="1"/>
</dbReference>
<keyword evidence="6" id="KW-1003">Cell membrane</keyword>
<dbReference type="AlphaFoldDB" id="A0A1G9C5J8"/>
<dbReference type="PANTHER" id="PTHR42698:SF1">
    <property type="entry name" value="GTPASE ERA, MITOCHONDRIAL"/>
    <property type="match status" value="1"/>
</dbReference>
<feature type="domain" description="Era-type G" evidence="10">
    <location>
        <begin position="5"/>
        <end position="179"/>
    </location>
</feature>
<dbReference type="NCBIfam" id="TIGR00231">
    <property type="entry name" value="small_GTP"/>
    <property type="match status" value="1"/>
</dbReference>
<dbReference type="GO" id="GO:0000028">
    <property type="term" value="P:ribosomal small subunit assembly"/>
    <property type="evidence" value="ECO:0007669"/>
    <property type="project" value="TreeGrafter"/>
</dbReference>
<dbReference type="GO" id="GO:0003924">
    <property type="term" value="F:GTPase activity"/>
    <property type="evidence" value="ECO:0007669"/>
    <property type="project" value="UniProtKB-UniRule"/>
</dbReference>
<dbReference type="InterPro" id="IPR030388">
    <property type="entry name" value="G_ERA_dom"/>
</dbReference>
<dbReference type="RefSeq" id="WP_092157980.1">
    <property type="nucleotide sequence ID" value="NZ_FNGA01000001.1"/>
</dbReference>
<dbReference type="InterPro" id="IPR009019">
    <property type="entry name" value="KH_sf_prok-type"/>
</dbReference>
<keyword evidence="6" id="KW-0963">Cytoplasm</keyword>
<dbReference type="InterPro" id="IPR004044">
    <property type="entry name" value="KH_dom_type_2"/>
</dbReference>
<evidence type="ECO:0000313" key="11">
    <source>
        <dbReference type="EMBL" id="SDK46684.1"/>
    </source>
</evidence>
<dbReference type="STRING" id="246191.SAMN05660337_0543"/>
<comment type="subcellular location">
    <subcellularLocation>
        <location evidence="6">Cytoplasm</location>
    </subcellularLocation>
    <subcellularLocation>
        <location evidence="6">Cell membrane</location>
        <topology evidence="6">Peripheral membrane protein</topology>
    </subcellularLocation>
</comment>
<dbReference type="SUPFAM" id="SSF52540">
    <property type="entry name" value="P-loop containing nucleoside triphosphate hydrolases"/>
    <property type="match status" value="1"/>
</dbReference>
<dbReference type="NCBIfam" id="TIGR00436">
    <property type="entry name" value="era"/>
    <property type="match status" value="1"/>
</dbReference>
<dbReference type="GO" id="GO:0005525">
    <property type="term" value="F:GTP binding"/>
    <property type="evidence" value="ECO:0007669"/>
    <property type="project" value="UniProtKB-UniRule"/>
</dbReference>
<feature type="region of interest" description="G1" evidence="7">
    <location>
        <begin position="13"/>
        <end position="20"/>
    </location>
</feature>
<dbReference type="GO" id="GO:0005829">
    <property type="term" value="C:cytosol"/>
    <property type="evidence" value="ECO:0007669"/>
    <property type="project" value="TreeGrafter"/>
</dbReference>
<keyword evidence="6" id="KW-0699">rRNA-binding</keyword>
<feature type="region of interest" description="G4" evidence="7">
    <location>
        <begin position="128"/>
        <end position="131"/>
    </location>
</feature>
<dbReference type="HAMAP" id="MF_00367">
    <property type="entry name" value="GTPase_Era"/>
    <property type="match status" value="1"/>
</dbReference>
<keyword evidence="12" id="KW-1185">Reference proteome</keyword>
<dbReference type="OrthoDB" id="9805918at2"/>
<protein>
    <recommendedName>
        <fullName evidence="2 6">GTPase Era</fullName>
    </recommendedName>
</protein>
<feature type="region of interest" description="G2" evidence="7">
    <location>
        <begin position="39"/>
        <end position="43"/>
    </location>
</feature>